<evidence type="ECO:0000256" key="3">
    <source>
        <dbReference type="ARBA" id="ARBA00016943"/>
    </source>
</evidence>
<dbReference type="eggNOG" id="KOG2855">
    <property type="taxonomic scope" value="Eukaryota"/>
</dbReference>
<dbReference type="GO" id="GO:0005829">
    <property type="term" value="C:cytosol"/>
    <property type="evidence" value="ECO:0007669"/>
    <property type="project" value="TreeGrafter"/>
</dbReference>
<feature type="active site" description="Proton acceptor" evidence="12">
    <location>
        <position position="295"/>
    </location>
</feature>
<evidence type="ECO:0000256" key="4">
    <source>
        <dbReference type="ARBA" id="ARBA00022679"/>
    </source>
</evidence>
<dbReference type="RefSeq" id="XP_002504366.1">
    <property type="nucleotide sequence ID" value="XM_002504320.1"/>
</dbReference>
<keyword evidence="16" id="KW-1185">Reference proteome</keyword>
<sequence length="373" mass="37621">MSDAPPSEPRDAPKGAVVVVGSANVDLVMNPRDLPSPGVTVLAPSYKLLPGGKGANQAYACAKLGCESVRFIGATGDDDFAKLVLGNLEAAGVDVTGVAKRADLPTACASVVVDAQGENQICVGSGANAAVAADQLDGRIARGDVLLMQMEVPTPTLEACVAKAKARGAAVAVNVAPSANASALGADVYRAVDFLIVNQHELRDVCDAVRAHHPTASPPTSSAAADLAVFVARTTEAIVVVTLGAAGAKLFLPRRPSGAPPRVDRGDAPETDVIAVDAAPLRDGEAIVDTVGAGDAFVGAFVARVARGDSLIRCAAIAAAAGTMACTREGAQGGTHGAVDVEERSRSVGMSADWGRGSEPASEHLQAPAVDWI</sequence>
<accession>C1ECR0</accession>
<dbReference type="CDD" id="cd01174">
    <property type="entry name" value="ribokinase"/>
    <property type="match status" value="1"/>
</dbReference>
<dbReference type="InterPro" id="IPR002173">
    <property type="entry name" value="Carboh/pur_kinase_PfkB_CS"/>
</dbReference>
<dbReference type="InParanoid" id="C1ECR0"/>
<feature type="domain" description="Carbohydrate kinase PfkB" evidence="14">
    <location>
        <begin position="17"/>
        <end position="333"/>
    </location>
</feature>
<dbReference type="SUPFAM" id="SSF53613">
    <property type="entry name" value="Ribokinase-like"/>
    <property type="match status" value="1"/>
</dbReference>
<proteinExistence type="inferred from homology"/>
<comment type="subunit">
    <text evidence="12">Homodimer.</text>
</comment>
<evidence type="ECO:0000256" key="1">
    <source>
        <dbReference type="ARBA" id="ARBA00005380"/>
    </source>
</evidence>
<feature type="binding site" evidence="12">
    <location>
        <position position="328"/>
    </location>
    <ligand>
        <name>K(+)</name>
        <dbReference type="ChEBI" id="CHEBI:29103"/>
    </ligand>
</feature>
<comment type="activity regulation">
    <text evidence="12">Activated by a monovalent cation that binds near, but not in, the active site. The most likely occupant of the site in vivo is potassium. Ion binding induces a conformational change that may alter substrate affinity.</text>
</comment>
<evidence type="ECO:0000256" key="2">
    <source>
        <dbReference type="ARBA" id="ARBA00012035"/>
    </source>
</evidence>
<dbReference type="EMBL" id="CP001329">
    <property type="protein sequence ID" value="ACO65624.1"/>
    <property type="molecule type" value="Genomic_DNA"/>
</dbReference>
<evidence type="ECO:0000256" key="12">
    <source>
        <dbReference type="HAMAP-Rule" id="MF_03215"/>
    </source>
</evidence>
<comment type="similarity">
    <text evidence="1">Belongs to the carbohydrate kinase pfkB family.</text>
</comment>
<dbReference type="GO" id="GO:0005524">
    <property type="term" value="F:ATP binding"/>
    <property type="evidence" value="ECO:0007669"/>
    <property type="project" value="UniProtKB-UniRule"/>
</dbReference>
<feature type="binding site" evidence="12">
    <location>
        <position position="295"/>
    </location>
    <ligand>
        <name>substrate</name>
    </ligand>
</feature>
<dbReference type="OMA" id="NDAENMI"/>
<dbReference type="STRING" id="296587.C1ECR0"/>
<keyword evidence="11 12" id="KW-0119">Carbohydrate metabolism</keyword>
<dbReference type="EC" id="2.7.1.15" evidence="2 12"/>
<protein>
    <recommendedName>
        <fullName evidence="3 12">Ribokinase</fullName>
        <shortName evidence="12">RK</shortName>
        <ecNumber evidence="2 12">2.7.1.15</ecNumber>
    </recommendedName>
</protein>
<evidence type="ECO:0000256" key="13">
    <source>
        <dbReference type="SAM" id="MobiDB-lite"/>
    </source>
</evidence>
<dbReference type="PANTHER" id="PTHR10584">
    <property type="entry name" value="SUGAR KINASE"/>
    <property type="match status" value="1"/>
</dbReference>
<keyword evidence="8 12" id="KW-0067">ATP-binding</keyword>
<feature type="binding site" evidence="12">
    <location>
        <position position="330"/>
    </location>
    <ligand>
        <name>K(+)</name>
        <dbReference type="ChEBI" id="CHEBI:29103"/>
    </ligand>
</feature>
<dbReference type="Gene3D" id="3.40.1190.20">
    <property type="match status" value="1"/>
</dbReference>
<comment type="pathway">
    <text evidence="12">Carbohydrate metabolism; D-ribose degradation; D-ribose 5-phosphate from beta-D-ribopyranose: step 2/2.</text>
</comment>
<dbReference type="UniPathway" id="UPA00916">
    <property type="reaction ID" value="UER00889"/>
</dbReference>
<reference evidence="15 16" key="1">
    <citation type="journal article" date="2009" name="Science">
        <title>Green evolution and dynamic adaptations revealed by genomes of the marine picoeukaryotes Micromonas.</title>
        <authorList>
            <person name="Worden A.Z."/>
            <person name="Lee J.H."/>
            <person name="Mock T."/>
            <person name="Rouze P."/>
            <person name="Simmons M.P."/>
            <person name="Aerts A.L."/>
            <person name="Allen A.E."/>
            <person name="Cuvelier M.L."/>
            <person name="Derelle E."/>
            <person name="Everett M.V."/>
            <person name="Foulon E."/>
            <person name="Grimwood J."/>
            <person name="Gundlach H."/>
            <person name="Henrissat B."/>
            <person name="Napoli C."/>
            <person name="McDonald S.M."/>
            <person name="Parker M.S."/>
            <person name="Rombauts S."/>
            <person name="Salamov A."/>
            <person name="Von Dassow P."/>
            <person name="Badger J.H."/>
            <person name="Coutinho P.M."/>
            <person name="Demir E."/>
            <person name="Dubchak I."/>
            <person name="Gentemann C."/>
            <person name="Eikrem W."/>
            <person name="Gready J.E."/>
            <person name="John U."/>
            <person name="Lanier W."/>
            <person name="Lindquist E.A."/>
            <person name="Lucas S."/>
            <person name="Mayer K.F."/>
            <person name="Moreau H."/>
            <person name="Not F."/>
            <person name="Otillar R."/>
            <person name="Panaud O."/>
            <person name="Pangilinan J."/>
            <person name="Paulsen I."/>
            <person name="Piegu B."/>
            <person name="Poliakov A."/>
            <person name="Robbens S."/>
            <person name="Schmutz J."/>
            <person name="Toulza E."/>
            <person name="Wyss T."/>
            <person name="Zelensky A."/>
            <person name="Zhou K."/>
            <person name="Armbrust E.V."/>
            <person name="Bhattacharya D."/>
            <person name="Goodenough U.W."/>
            <person name="Van de Peer Y."/>
            <person name="Grigoriev I.V."/>
        </authorList>
    </citation>
    <scope>NUCLEOTIDE SEQUENCE [LARGE SCALE GENOMIC DNA]</scope>
    <source>
        <strain evidence="16">RCC299 / NOUM17</strain>
    </source>
</reference>
<feature type="binding site" evidence="12">
    <location>
        <position position="198"/>
    </location>
    <ligand>
        <name>ATP</name>
        <dbReference type="ChEBI" id="CHEBI:30616"/>
    </ligand>
</feature>
<comment type="cofactor">
    <cofactor evidence="12">
        <name>Mg(2+)</name>
        <dbReference type="ChEBI" id="CHEBI:18420"/>
    </cofactor>
    <text evidence="12">Requires a divalent cation, most likely magnesium in vivo, as an electrophilic catalyst to aid phosphoryl group transfer. It is the chelate of the metal and the nucleotide that is the actual substrate.</text>
</comment>
<feature type="binding site" evidence="12">
    <location>
        <position position="325"/>
    </location>
    <ligand>
        <name>K(+)</name>
        <dbReference type="ChEBI" id="CHEBI:29103"/>
    </ligand>
</feature>
<dbReference type="InterPro" id="IPR011877">
    <property type="entry name" value="Ribokinase"/>
</dbReference>
<comment type="caution">
    <text evidence="12">Lacks conserved residue(s) required for the propagation of feature annotation.</text>
</comment>
<keyword evidence="4 12" id="KW-0808">Transferase</keyword>
<dbReference type="AlphaFoldDB" id="C1ECR0"/>
<dbReference type="InterPro" id="IPR011611">
    <property type="entry name" value="PfkB_dom"/>
</dbReference>
<evidence type="ECO:0000313" key="15">
    <source>
        <dbReference type="EMBL" id="ACO65624.1"/>
    </source>
</evidence>
<feature type="binding site" evidence="12">
    <location>
        <begin position="242"/>
        <end position="247"/>
    </location>
    <ligand>
        <name>ATP</name>
        <dbReference type="ChEBI" id="CHEBI:30616"/>
    </ligand>
</feature>
<feature type="binding site" evidence="12">
    <location>
        <begin position="294"/>
        <end position="295"/>
    </location>
    <ligand>
        <name>ATP</name>
        <dbReference type="ChEBI" id="CHEBI:30616"/>
    </ligand>
</feature>
<name>C1ECR0_MICCC</name>
<dbReference type="GO" id="GO:0005634">
    <property type="term" value="C:nucleus"/>
    <property type="evidence" value="ECO:0007669"/>
    <property type="project" value="UniProtKB-SubCell"/>
</dbReference>
<dbReference type="GeneID" id="8246556"/>
<evidence type="ECO:0000259" key="14">
    <source>
        <dbReference type="Pfam" id="PF00294"/>
    </source>
</evidence>
<dbReference type="PROSITE" id="PS00584">
    <property type="entry name" value="PFKB_KINASES_2"/>
    <property type="match status" value="1"/>
</dbReference>
<dbReference type="FunCoup" id="C1ECR0">
    <property type="interactions" value="1247"/>
</dbReference>
<evidence type="ECO:0000256" key="11">
    <source>
        <dbReference type="ARBA" id="ARBA00023277"/>
    </source>
</evidence>
<evidence type="ECO:0000256" key="9">
    <source>
        <dbReference type="ARBA" id="ARBA00022842"/>
    </source>
</evidence>
<feature type="region of interest" description="Disordered" evidence="13">
    <location>
        <begin position="350"/>
        <end position="373"/>
    </location>
</feature>
<feature type="binding site" evidence="12">
    <location>
        <position position="289"/>
    </location>
    <ligand>
        <name>K(+)</name>
        <dbReference type="ChEBI" id="CHEBI:29103"/>
    </ligand>
</feature>
<dbReference type="InterPro" id="IPR029056">
    <property type="entry name" value="Ribokinase-like"/>
</dbReference>
<evidence type="ECO:0000256" key="5">
    <source>
        <dbReference type="ARBA" id="ARBA00022723"/>
    </source>
</evidence>
<dbReference type="PRINTS" id="PR00990">
    <property type="entry name" value="RIBOKINASE"/>
</dbReference>
<feature type="binding site" evidence="12">
    <location>
        <position position="151"/>
    </location>
    <ligand>
        <name>substrate</name>
    </ligand>
</feature>
<dbReference type="Proteomes" id="UP000002009">
    <property type="component" value="Chromosome 9"/>
</dbReference>
<keyword evidence="5 12" id="KW-0479">Metal-binding</keyword>
<comment type="catalytic activity">
    <reaction evidence="12">
        <text>D-ribose + ATP = D-ribose 5-phosphate + ADP + H(+)</text>
        <dbReference type="Rhea" id="RHEA:13697"/>
        <dbReference type="ChEBI" id="CHEBI:15378"/>
        <dbReference type="ChEBI" id="CHEBI:30616"/>
        <dbReference type="ChEBI" id="CHEBI:47013"/>
        <dbReference type="ChEBI" id="CHEBI:78346"/>
        <dbReference type="ChEBI" id="CHEBI:456216"/>
        <dbReference type="EC" id="2.7.1.15"/>
    </reaction>
</comment>
<dbReference type="OrthoDB" id="415590at2759"/>
<keyword evidence="12" id="KW-0963">Cytoplasm</keyword>
<comment type="subcellular location">
    <subcellularLocation>
        <location evidence="12">Cytoplasm</location>
    </subcellularLocation>
    <subcellularLocation>
        <location evidence="12">Nucleus</location>
    </subcellularLocation>
</comment>
<gene>
    <name evidence="15" type="ORF">MICPUN_61508</name>
</gene>
<evidence type="ECO:0000256" key="7">
    <source>
        <dbReference type="ARBA" id="ARBA00022777"/>
    </source>
</evidence>
<dbReference type="Pfam" id="PF00294">
    <property type="entry name" value="PfkB"/>
    <property type="match status" value="1"/>
</dbReference>
<feature type="binding site" evidence="12">
    <location>
        <begin position="52"/>
        <end position="56"/>
    </location>
    <ligand>
        <name>substrate</name>
    </ligand>
</feature>
<keyword evidence="10 12" id="KW-0630">Potassium</keyword>
<comment type="similarity">
    <text evidence="12">Belongs to the carbohydrate kinase PfkB family. Ribokinase subfamily.</text>
</comment>
<keyword evidence="12" id="KW-0539">Nucleus</keyword>
<keyword evidence="6 12" id="KW-0547">Nucleotide-binding</keyword>
<evidence type="ECO:0000256" key="6">
    <source>
        <dbReference type="ARBA" id="ARBA00022741"/>
    </source>
</evidence>
<dbReference type="GO" id="GO:0046872">
    <property type="term" value="F:metal ion binding"/>
    <property type="evidence" value="ECO:0007669"/>
    <property type="project" value="UniProtKB-KW"/>
</dbReference>
<dbReference type="InterPro" id="IPR002139">
    <property type="entry name" value="Ribo/fructo_kinase"/>
</dbReference>
<feature type="binding site" evidence="12">
    <location>
        <position position="291"/>
    </location>
    <ligand>
        <name>K(+)</name>
        <dbReference type="ChEBI" id="CHEBI:29103"/>
    </ligand>
</feature>
<dbReference type="GO" id="GO:0004747">
    <property type="term" value="F:ribokinase activity"/>
    <property type="evidence" value="ECO:0007669"/>
    <property type="project" value="UniProtKB-UniRule"/>
</dbReference>
<keyword evidence="7 12" id="KW-0418">Kinase</keyword>
<feature type="binding site" evidence="12">
    <location>
        <begin position="24"/>
        <end position="26"/>
    </location>
    <ligand>
        <name>substrate</name>
    </ligand>
</feature>
<evidence type="ECO:0000256" key="8">
    <source>
        <dbReference type="ARBA" id="ARBA00022840"/>
    </source>
</evidence>
<evidence type="ECO:0000313" key="16">
    <source>
        <dbReference type="Proteomes" id="UP000002009"/>
    </source>
</evidence>
<dbReference type="HAMAP" id="MF_01987">
    <property type="entry name" value="Ribokinase"/>
    <property type="match status" value="1"/>
</dbReference>
<dbReference type="PANTHER" id="PTHR10584:SF166">
    <property type="entry name" value="RIBOKINASE"/>
    <property type="match status" value="1"/>
</dbReference>
<keyword evidence="9 12" id="KW-0460">Magnesium</keyword>
<evidence type="ECO:0000256" key="10">
    <source>
        <dbReference type="ARBA" id="ARBA00022958"/>
    </source>
</evidence>
<dbReference type="KEGG" id="mis:MICPUN_61508"/>
<organism evidence="15 16">
    <name type="scientific">Micromonas commoda (strain RCC299 / NOUM17 / CCMP2709)</name>
    <name type="common">Picoplanktonic green alga</name>
    <dbReference type="NCBI Taxonomy" id="296587"/>
    <lineage>
        <taxon>Eukaryota</taxon>
        <taxon>Viridiplantae</taxon>
        <taxon>Chlorophyta</taxon>
        <taxon>Mamiellophyceae</taxon>
        <taxon>Mamiellales</taxon>
        <taxon>Mamiellaceae</taxon>
        <taxon>Micromonas</taxon>
    </lineage>
</organism>
<comment type="function">
    <text evidence="12">Catalyzes the phosphorylation of ribose at O-5 in a reaction requiring ATP and magnesium. The resulting D-ribose-5-phosphate can then be used either for sythesis of nucleotides, histidine, and tryptophan, or as a component of the pentose phosphate pathway.</text>
</comment>
<dbReference type="GO" id="GO:0019303">
    <property type="term" value="P:D-ribose catabolic process"/>
    <property type="evidence" value="ECO:0007669"/>
    <property type="project" value="UniProtKB-UniRule"/>
</dbReference>